<evidence type="ECO:0000313" key="1">
    <source>
        <dbReference type="EMBL" id="CAI9960219.1"/>
    </source>
</evidence>
<keyword evidence="3" id="KW-1185">Reference proteome</keyword>
<organism evidence="1">
    <name type="scientific">Hexamita inflata</name>
    <dbReference type="NCBI Taxonomy" id="28002"/>
    <lineage>
        <taxon>Eukaryota</taxon>
        <taxon>Metamonada</taxon>
        <taxon>Diplomonadida</taxon>
        <taxon>Hexamitidae</taxon>
        <taxon>Hexamitinae</taxon>
        <taxon>Hexamita</taxon>
    </lineage>
</organism>
<evidence type="ECO:0000313" key="2">
    <source>
        <dbReference type="EMBL" id="CAL6075393.1"/>
    </source>
</evidence>
<accession>A0AA86ULK2</accession>
<dbReference type="Proteomes" id="UP001642409">
    <property type="component" value="Unassembled WGS sequence"/>
</dbReference>
<evidence type="ECO:0008006" key="4">
    <source>
        <dbReference type="Google" id="ProtNLM"/>
    </source>
</evidence>
<comment type="caution">
    <text evidence="1">The sequence shown here is derived from an EMBL/GenBank/DDBJ whole genome shotgun (WGS) entry which is preliminary data.</text>
</comment>
<protein>
    <recommendedName>
        <fullName evidence="4">EGF-like domain-containing protein</fullName>
    </recommendedName>
</protein>
<dbReference type="AlphaFoldDB" id="A0AA86ULK2"/>
<sequence>MIIDSKEIFDVQQCYIQYRISSINSSGLTNVVKQYIVLNINQSKLSGSNLINSNNNGYIASTIFVNIQLNISNLSICVDDTQRLGFESVQIIIIGSEFSSCDLCEQQKIIAYGLCSETLNYSETVNGMFQCVYPFEYVDSKCICADGYLLNNTHCINIVESINNMSYMFISNFYDQILLLEQKIENIFTVDQEIINNVTELENRIMFNYSIYDYNLMMNTSTLDNRIYYNITSLQNDILMKQITADTNLLTNTTVLDQRIFNNVSELKYIIQNLTLHQNDIDDSMLKYKQIIEQQQNMIHNLSQQIYCTRNYGYSVINGTCIQVSCTISGQQSINGICQCTNINSIVVDGSCVCPINSNIIGSACVCSISGQTMQNGQCICQTTGAFVVNNVCTCGVNGTNISNSCSCPDGAYLLNGVCTCSNINAYISGNQCVCPVYSKLINNTCTCPNNSQLVNNECVCNQINGYIMKNGLCLCKTIDAYENYGACICGQSALNISNTCICPTNSTLINNICQCDKIVGQQMVSGACQCPQGYSVVNDSCYQTSYIINSTNFECSQEVFTQSFDIVSITNQILAQSNFSSGYVFSASTVVENAFISVSDNIYTSSIYPLFQSQNVFNNIKLSFGKQTFISGSLILSSTTSISINQMNIISKSGSQLTVSSYINIITSSSTNANITNLLVNVSFGSSSGNITLINNIIGVLNISRYQVLGSFVSSKTVTMIGINIKSATISVNQIIFQPTAFNVGNGSSYLFGNAVTTSSVFTINNVAVILGNSSNSFLLGSISTTNYDSNYYNFGGIIAYINSNSTVNINNVIYDSFQKISTFYVSKSGFLLGYIQSINSRITIKNVCLLQNISSTTIQFYHFGLIGWNSGNTSVQGASIMFQVQGSDFYCLGIIGIQRVDSSYAEVINMKAQVNFNTESGDYVGSIMGSQEANNCSIENITINSGNINSGSNYVGGLCGWLYQNTNTSIQNSIISKTNISGLAHIGSFIGVCYSTMYLINSKTQFVRLSGSNHIGVIVGYNNGVYIFSGSSSTSNYINNVKQNNCAILLNIWSVVGC</sequence>
<name>A0AA86ULK2_9EUKA</name>
<gene>
    <name evidence="1" type="ORF">HINF_LOCUS47864</name>
    <name evidence="2" type="ORF">HINF_LOCUS57186</name>
</gene>
<dbReference type="EMBL" id="CAXDID020000313">
    <property type="protein sequence ID" value="CAL6075393.1"/>
    <property type="molecule type" value="Genomic_DNA"/>
</dbReference>
<proteinExistence type="predicted"/>
<evidence type="ECO:0000313" key="3">
    <source>
        <dbReference type="Proteomes" id="UP001642409"/>
    </source>
</evidence>
<reference evidence="2 3" key="2">
    <citation type="submission" date="2024-07" db="EMBL/GenBank/DDBJ databases">
        <authorList>
            <person name="Akdeniz Z."/>
        </authorList>
    </citation>
    <scope>NUCLEOTIDE SEQUENCE [LARGE SCALE GENOMIC DNA]</scope>
</reference>
<reference evidence="1" key="1">
    <citation type="submission" date="2023-06" db="EMBL/GenBank/DDBJ databases">
        <authorList>
            <person name="Kurt Z."/>
        </authorList>
    </citation>
    <scope>NUCLEOTIDE SEQUENCE</scope>
</reference>
<dbReference type="Gene3D" id="2.160.20.110">
    <property type="match status" value="1"/>
</dbReference>
<dbReference type="EMBL" id="CATOUU010000929">
    <property type="protein sequence ID" value="CAI9960219.1"/>
    <property type="molecule type" value="Genomic_DNA"/>
</dbReference>